<evidence type="ECO:0000259" key="2">
    <source>
        <dbReference type="Pfam" id="PF02754"/>
    </source>
</evidence>
<dbReference type="GO" id="GO:0016491">
    <property type="term" value="F:oxidoreductase activity"/>
    <property type="evidence" value="ECO:0007669"/>
    <property type="project" value="UniProtKB-ARBA"/>
</dbReference>
<dbReference type="OrthoDB" id="9770306at2"/>
<feature type="domain" description="Cysteine-rich" evidence="2">
    <location>
        <begin position="136"/>
        <end position="220"/>
    </location>
</feature>
<reference evidence="3 4" key="1">
    <citation type="submission" date="2014-08" db="EMBL/GenBank/DDBJ databases">
        <title>Complete genome sequence of Corynebacterium sphenisci CECT 5990(T) (=DSM 44792(T)), isolated from healthy wild penguins.</title>
        <authorList>
            <person name="Ruckert C."/>
            <person name="Albersmeier A."/>
            <person name="Winkler A."/>
            <person name="Kalinowski J."/>
        </authorList>
    </citation>
    <scope>NUCLEOTIDE SEQUENCE [LARGE SCALE GENOMIC DNA]</scope>
    <source>
        <strain evidence="3 4">DSM 44792</strain>
    </source>
</reference>
<dbReference type="PANTHER" id="PTHR30296">
    <property type="entry name" value="UNCHARACTERIZED PROTEIN YKGE"/>
    <property type="match status" value="1"/>
</dbReference>
<gene>
    <name evidence="3" type="ORF">CSPHI_04290</name>
</gene>
<feature type="region of interest" description="Disordered" evidence="1">
    <location>
        <begin position="254"/>
        <end position="274"/>
    </location>
</feature>
<dbReference type="KEGG" id="csph:CSPHI_04290"/>
<accession>A0A1L7CX25</accession>
<feature type="domain" description="Cysteine-rich" evidence="2">
    <location>
        <begin position="3"/>
        <end position="85"/>
    </location>
</feature>
<proteinExistence type="predicted"/>
<dbReference type="STRING" id="1437874.CSPHI_04290"/>
<dbReference type="AlphaFoldDB" id="A0A1L7CX25"/>
<dbReference type="PANTHER" id="PTHR30296:SF0">
    <property type="entry name" value="LACTATE UTILIZATION PROTEIN A"/>
    <property type="match status" value="1"/>
</dbReference>
<evidence type="ECO:0000313" key="4">
    <source>
        <dbReference type="Proteomes" id="UP000185469"/>
    </source>
</evidence>
<protein>
    <submittedName>
        <fullName evidence="3">Fe-S osidoreductase</fullName>
    </submittedName>
</protein>
<dbReference type="EMBL" id="CP009248">
    <property type="protein sequence ID" value="APT90394.1"/>
    <property type="molecule type" value="Genomic_DNA"/>
</dbReference>
<name>A0A1L7CX25_9CORY</name>
<dbReference type="InterPro" id="IPR004017">
    <property type="entry name" value="Cys_rich_dom"/>
</dbReference>
<keyword evidence="4" id="KW-1185">Reference proteome</keyword>
<dbReference type="Proteomes" id="UP000185469">
    <property type="component" value="Chromosome"/>
</dbReference>
<dbReference type="GO" id="GO:0005829">
    <property type="term" value="C:cytosol"/>
    <property type="evidence" value="ECO:0007669"/>
    <property type="project" value="TreeGrafter"/>
</dbReference>
<evidence type="ECO:0000256" key="1">
    <source>
        <dbReference type="SAM" id="MobiDB-lite"/>
    </source>
</evidence>
<dbReference type="RefSeq" id="WP_075691640.1">
    <property type="nucleotide sequence ID" value="NZ_CP009248.1"/>
</dbReference>
<evidence type="ECO:0000313" key="3">
    <source>
        <dbReference type="EMBL" id="APT90394.1"/>
    </source>
</evidence>
<organism evidence="3 4">
    <name type="scientific">Corynebacterium sphenisci DSM 44792</name>
    <dbReference type="NCBI Taxonomy" id="1437874"/>
    <lineage>
        <taxon>Bacteria</taxon>
        <taxon>Bacillati</taxon>
        <taxon>Actinomycetota</taxon>
        <taxon>Actinomycetes</taxon>
        <taxon>Mycobacteriales</taxon>
        <taxon>Corynebacteriaceae</taxon>
        <taxon>Corynebacterium</taxon>
    </lineage>
</organism>
<sequence length="274" mass="28746">MKVALFATCIGDMMFPDAVKATAAVLTRLGCEVVFPPEQSCCGQMHVNTGYQKETLPQLDRFTEAFLDDSIDYVVAPSGSCTGAVRHQHPAIARRFGDAAQVDAAERTAAKTLDLAEFIVDVAGVTDLGAWFPHRVTYHSTCHSLRVLRIGERPLRLLRAVAGIDLVDLPGAEECCGFGGTFAIKNAETSQAMVADKTANIRATGAEFVTAGDASCLMNIGGALNRQARGGALPVRAIHLAEILASTRRRPYAGPGAAGHAAPADVAANAGGAR</sequence>
<dbReference type="Pfam" id="PF02754">
    <property type="entry name" value="CCG"/>
    <property type="match status" value="2"/>
</dbReference>